<dbReference type="PANTHER" id="PTHR30575:SF3">
    <property type="entry name" value="PEPTIDASE M20 DIMERISATION DOMAIN-CONTAINING PROTEIN"/>
    <property type="match status" value="1"/>
</dbReference>
<accession>X0YNU4</accession>
<dbReference type="SUPFAM" id="SSF53187">
    <property type="entry name" value="Zn-dependent exopeptidases"/>
    <property type="match status" value="1"/>
</dbReference>
<dbReference type="PANTHER" id="PTHR30575">
    <property type="entry name" value="PEPTIDASE M20"/>
    <property type="match status" value="1"/>
</dbReference>
<dbReference type="InterPro" id="IPR052030">
    <property type="entry name" value="Peptidase_M20/M20A_hydrolases"/>
</dbReference>
<dbReference type="AlphaFoldDB" id="X0YNU4"/>
<feature type="non-terminal residue" evidence="1">
    <location>
        <position position="146"/>
    </location>
</feature>
<evidence type="ECO:0008006" key="2">
    <source>
        <dbReference type="Google" id="ProtNLM"/>
    </source>
</evidence>
<proteinExistence type="predicted"/>
<sequence>MIDVQRLKDRVCECIDSRREEILAIGEDIRTHPELGFKEFRTAGIVANRFTALGIPHTTGIAITGLKGMLRGAESRVTVAYLAELDSVLVRDHPDADPDTGAAHACGHNAQIANLIALACGLVESGVMSHLGGNIALMAVPAEEYV</sequence>
<name>X0YNU4_9ZZZZ</name>
<reference evidence="1" key="1">
    <citation type="journal article" date="2014" name="Front. Microbiol.">
        <title>High frequency of phylogenetically diverse reductive dehalogenase-homologous genes in deep subseafloor sedimentary metagenomes.</title>
        <authorList>
            <person name="Kawai M."/>
            <person name="Futagami T."/>
            <person name="Toyoda A."/>
            <person name="Takaki Y."/>
            <person name="Nishi S."/>
            <person name="Hori S."/>
            <person name="Arai W."/>
            <person name="Tsubouchi T."/>
            <person name="Morono Y."/>
            <person name="Uchiyama I."/>
            <person name="Ito T."/>
            <person name="Fujiyama A."/>
            <person name="Inagaki F."/>
            <person name="Takami H."/>
        </authorList>
    </citation>
    <scope>NUCLEOTIDE SEQUENCE</scope>
    <source>
        <strain evidence="1">Expedition CK06-06</strain>
    </source>
</reference>
<comment type="caution">
    <text evidence="1">The sequence shown here is derived from an EMBL/GenBank/DDBJ whole genome shotgun (WGS) entry which is preliminary data.</text>
</comment>
<gene>
    <name evidence="1" type="ORF">S01H1_75544</name>
</gene>
<dbReference type="GO" id="GO:0046657">
    <property type="term" value="P:folic acid catabolic process"/>
    <property type="evidence" value="ECO:0007669"/>
    <property type="project" value="TreeGrafter"/>
</dbReference>
<organism evidence="1">
    <name type="scientific">marine sediment metagenome</name>
    <dbReference type="NCBI Taxonomy" id="412755"/>
    <lineage>
        <taxon>unclassified sequences</taxon>
        <taxon>metagenomes</taxon>
        <taxon>ecological metagenomes</taxon>
    </lineage>
</organism>
<dbReference type="GO" id="GO:0016805">
    <property type="term" value="F:dipeptidase activity"/>
    <property type="evidence" value="ECO:0007669"/>
    <property type="project" value="TreeGrafter"/>
</dbReference>
<protein>
    <recommendedName>
        <fullName evidence="2">Peptidase M20 dimerisation domain-containing protein</fullName>
    </recommendedName>
</protein>
<dbReference type="Gene3D" id="3.40.630.10">
    <property type="entry name" value="Zn peptidases"/>
    <property type="match status" value="1"/>
</dbReference>
<dbReference type="GO" id="GO:0071713">
    <property type="term" value="F:para-aminobenzoyl-glutamate hydrolase activity"/>
    <property type="evidence" value="ECO:0007669"/>
    <property type="project" value="TreeGrafter"/>
</dbReference>
<evidence type="ECO:0000313" key="1">
    <source>
        <dbReference type="EMBL" id="GAG50123.1"/>
    </source>
</evidence>
<dbReference type="GO" id="GO:0005737">
    <property type="term" value="C:cytoplasm"/>
    <property type="evidence" value="ECO:0007669"/>
    <property type="project" value="TreeGrafter"/>
</dbReference>
<dbReference type="EMBL" id="BARS01050631">
    <property type="protein sequence ID" value="GAG50123.1"/>
    <property type="molecule type" value="Genomic_DNA"/>
</dbReference>